<dbReference type="InterPro" id="IPR010280">
    <property type="entry name" value="U5_MeTrfase_fam"/>
</dbReference>
<dbReference type="AlphaFoldDB" id="A0A4Q9KE10"/>
<dbReference type="EMBL" id="SDMQ01000005">
    <property type="protein sequence ID" value="TBT85350.1"/>
    <property type="molecule type" value="Genomic_DNA"/>
</dbReference>
<dbReference type="Pfam" id="PF01938">
    <property type="entry name" value="TRAM"/>
    <property type="match status" value="1"/>
</dbReference>
<dbReference type="Proteomes" id="UP000292373">
    <property type="component" value="Unassembled WGS sequence"/>
</dbReference>
<dbReference type="Gene3D" id="3.40.50.150">
    <property type="entry name" value="Vaccinia Virus protein VP39"/>
    <property type="match status" value="2"/>
</dbReference>
<dbReference type="Gene3D" id="2.40.50.140">
    <property type="entry name" value="Nucleic acid-binding proteins"/>
    <property type="match status" value="1"/>
</dbReference>
<keyword evidence="7" id="KW-1185">Reference proteome</keyword>
<comment type="similarity">
    <text evidence="4">Belongs to the class I-like SAM-binding methyltransferase superfamily. RNA M5U methyltransferase family.</text>
</comment>
<feature type="binding site" evidence="4">
    <location>
        <position position="309"/>
    </location>
    <ligand>
        <name>S-adenosyl-L-methionine</name>
        <dbReference type="ChEBI" id="CHEBI:59789"/>
    </ligand>
</feature>
<proteinExistence type="inferred from homology"/>
<feature type="binding site" evidence="4">
    <location>
        <position position="269"/>
    </location>
    <ligand>
        <name>S-adenosyl-L-methionine</name>
        <dbReference type="ChEBI" id="CHEBI:59789"/>
    </ligand>
</feature>
<feature type="binding site" evidence="4">
    <location>
        <position position="248"/>
    </location>
    <ligand>
        <name>S-adenosyl-L-methionine</name>
        <dbReference type="ChEBI" id="CHEBI:59789"/>
    </ligand>
</feature>
<evidence type="ECO:0000256" key="3">
    <source>
        <dbReference type="ARBA" id="ARBA00022691"/>
    </source>
</evidence>
<feature type="domain" description="TRAM" evidence="5">
    <location>
        <begin position="15"/>
        <end position="63"/>
    </location>
</feature>
<gene>
    <name evidence="6" type="ORF">ET989_06240</name>
</gene>
<evidence type="ECO:0000313" key="7">
    <source>
        <dbReference type="Proteomes" id="UP000292373"/>
    </source>
</evidence>
<dbReference type="GO" id="GO:0070041">
    <property type="term" value="F:rRNA (uridine-C5-)-methyltransferase activity"/>
    <property type="evidence" value="ECO:0007669"/>
    <property type="project" value="TreeGrafter"/>
</dbReference>
<keyword evidence="3 4" id="KW-0949">S-adenosyl-L-methionine</keyword>
<accession>A0A4Q9KE10</accession>
<evidence type="ECO:0000256" key="2">
    <source>
        <dbReference type="ARBA" id="ARBA00022679"/>
    </source>
</evidence>
<sequence length="381" mass="40399">MTETGWAVGDRIDGVRVGPVAHGGHWVARVDGRVLFVRHALADEVVDVVVTSLAKRHGFADAVAVREPSPHRVAAPCPIVATCGGCDLQHVAVAHQRELKRQVVAEQLDRLAGLVWNGVVESFDADALGWRRRMRYHRGARGWGLRAKGSHDVVPLPEQGCLIAAPALGRPLGVEVAGDTLVGARTASGTVWVAPGDSTVVREEAAGRNWAVRADGFWQVHPSAPDVLVDAVLAGLRPAAGERALDLYCGVGLFSGALVDAGVRVTGVEGGRDAVALARRNVPQARFHAGSVDRVLRRLTAPVDLVVLDPPRVGAGRAVMEDVCRRRPRVIAYVACDPAALARDLATASAHAYAPASIRAFDLFGMTHHVECVAILEPVTP</sequence>
<dbReference type="SUPFAM" id="SSF50249">
    <property type="entry name" value="Nucleic acid-binding proteins"/>
    <property type="match status" value="1"/>
</dbReference>
<evidence type="ECO:0000256" key="1">
    <source>
        <dbReference type="ARBA" id="ARBA00022603"/>
    </source>
</evidence>
<dbReference type="PANTHER" id="PTHR11061">
    <property type="entry name" value="RNA M5U METHYLTRANSFERASE"/>
    <property type="match status" value="1"/>
</dbReference>
<name>A0A4Q9KE10_9ACTN</name>
<dbReference type="RefSeq" id="WP_131167691.1">
    <property type="nucleotide sequence ID" value="NZ_SDMQ01000005.1"/>
</dbReference>
<dbReference type="OrthoDB" id="9804590at2"/>
<dbReference type="Gene3D" id="2.40.50.1070">
    <property type="match status" value="1"/>
</dbReference>
<evidence type="ECO:0000256" key="4">
    <source>
        <dbReference type="PROSITE-ProRule" id="PRU01024"/>
    </source>
</evidence>
<protein>
    <submittedName>
        <fullName evidence="6">Class I SAM-dependent RNA methyltransferase</fullName>
    </submittedName>
</protein>
<dbReference type="GO" id="GO:0070475">
    <property type="term" value="P:rRNA base methylation"/>
    <property type="evidence" value="ECO:0007669"/>
    <property type="project" value="TreeGrafter"/>
</dbReference>
<dbReference type="PROSITE" id="PS51687">
    <property type="entry name" value="SAM_MT_RNA_M5U"/>
    <property type="match status" value="1"/>
</dbReference>
<dbReference type="CDD" id="cd02440">
    <property type="entry name" value="AdoMet_MTases"/>
    <property type="match status" value="1"/>
</dbReference>
<dbReference type="InterPro" id="IPR012340">
    <property type="entry name" value="NA-bd_OB-fold"/>
</dbReference>
<comment type="caution">
    <text evidence="6">The sequence shown here is derived from an EMBL/GenBank/DDBJ whole genome shotgun (WGS) entry which is preliminary data.</text>
</comment>
<evidence type="ECO:0000259" key="5">
    <source>
        <dbReference type="Pfam" id="PF01938"/>
    </source>
</evidence>
<feature type="active site" description="Nucleophile" evidence="4">
    <location>
        <position position="336"/>
    </location>
</feature>
<keyword evidence="2 4" id="KW-0808">Transferase</keyword>
<evidence type="ECO:0000313" key="6">
    <source>
        <dbReference type="EMBL" id="TBT85350.1"/>
    </source>
</evidence>
<feature type="binding site" evidence="4">
    <location>
        <position position="219"/>
    </location>
    <ligand>
        <name>S-adenosyl-L-methionine</name>
        <dbReference type="ChEBI" id="CHEBI:59789"/>
    </ligand>
</feature>
<organism evidence="6 7">
    <name type="scientific">Propioniciclava sinopodophylli</name>
    <dbReference type="NCBI Taxonomy" id="1837344"/>
    <lineage>
        <taxon>Bacteria</taxon>
        <taxon>Bacillati</taxon>
        <taxon>Actinomycetota</taxon>
        <taxon>Actinomycetes</taxon>
        <taxon>Propionibacteriales</taxon>
        <taxon>Propionibacteriaceae</taxon>
        <taxon>Propioniciclava</taxon>
    </lineage>
</organism>
<dbReference type="InterPro" id="IPR029063">
    <property type="entry name" value="SAM-dependent_MTases_sf"/>
</dbReference>
<keyword evidence="1 4" id="KW-0489">Methyltransferase</keyword>
<dbReference type="InterPro" id="IPR002792">
    <property type="entry name" value="TRAM_dom"/>
</dbReference>
<dbReference type="PANTHER" id="PTHR11061:SF30">
    <property type="entry name" value="TRNA (URACIL(54)-C(5))-METHYLTRANSFERASE"/>
    <property type="match status" value="1"/>
</dbReference>
<reference evidence="6 7" key="1">
    <citation type="submission" date="2019-01" db="EMBL/GenBank/DDBJ databases">
        <title>Lactibacter flavus gen. nov., sp. nov., a novel bacterium of the family Propionibacteriaceae isolated from raw milk and dairy products.</title>
        <authorList>
            <person name="Huptas C."/>
            <person name="Wenning M."/>
            <person name="Breitenwieser F."/>
            <person name="Doll E."/>
            <person name="Von Neubeck M."/>
            <person name="Busse H.-J."/>
            <person name="Scherer S."/>
        </authorList>
    </citation>
    <scope>NUCLEOTIDE SEQUENCE [LARGE SCALE GENOMIC DNA]</scope>
    <source>
        <strain evidence="6 7">KCTC 33808</strain>
    </source>
</reference>
<dbReference type="Pfam" id="PF05958">
    <property type="entry name" value="tRNA_U5-meth_tr"/>
    <property type="match status" value="1"/>
</dbReference>
<dbReference type="SUPFAM" id="SSF53335">
    <property type="entry name" value="S-adenosyl-L-methionine-dependent methyltransferases"/>
    <property type="match status" value="1"/>
</dbReference>